<dbReference type="Proteomes" id="UP000165577">
    <property type="component" value="Segment"/>
</dbReference>
<feature type="compositionally biased region" description="Basic residues" evidence="1">
    <location>
        <begin position="627"/>
        <end position="645"/>
    </location>
</feature>
<reference evidence="2" key="1">
    <citation type="journal article" date="2016" name="J. Virol.">
        <title>Concurrence of Iridovirus, Polyomavirus, and a Unique Member of a New Group of Fish Papillomaviruses in Lymphocystis Disease-Affected Gilthead Sea Bream.</title>
        <authorList>
            <person name="Lopez-Bueno A."/>
            <person name="Mavian C."/>
            <person name="Labella A.M."/>
            <person name="Castro D."/>
            <person name="Borrego J.J."/>
            <person name="Alcami A."/>
            <person name="Alejo A."/>
        </authorList>
    </citation>
    <scope>NUCLEOTIDE SEQUENCE [LARGE SCALE GENOMIC DNA]</scope>
    <source>
        <strain evidence="2">SA9poly</strain>
    </source>
</reference>
<protein>
    <submittedName>
        <fullName evidence="2">VP2</fullName>
    </submittedName>
</protein>
<accession>A0A1B2RW74</accession>
<organism evidence="2">
    <name type="scientific">Sparus aurata polyomavirus 1</name>
    <dbReference type="NCBI Taxonomy" id="1885927"/>
    <lineage>
        <taxon>Viruses</taxon>
        <taxon>Monodnaviria</taxon>
        <taxon>Shotokuvirae</taxon>
        <taxon>Cossaviricota</taxon>
        <taxon>Papovaviricetes</taxon>
        <taxon>Sepolyvirales</taxon>
        <taxon>Polyomaviridae</taxon>
        <taxon>Thetapolyomavirus</taxon>
        <taxon>Thetapolyomavirus spari</taxon>
    </lineage>
</organism>
<proteinExistence type="predicted"/>
<feature type="region of interest" description="Disordered" evidence="1">
    <location>
        <begin position="585"/>
        <end position="645"/>
    </location>
</feature>
<sequence>MGIVSSIIVAVGIAAAEAAEAAAAVAAAASAAVEAAGAAVADSVVGSEVAGAIGEAADDIEMSGLTDSAPDFYHDGYMNTAVDEGGYDDVADGAEDEPVDSISRRVRSLREESRGLMNGDSVREGWRWDGSGKTWAYRGAGGALAAGLGAAIIGASVASNKGGTAMSADQMLKQITMGGRPVSQGTVIPEWLEAVMPVEEYVDNMHHLEEQFISGEIKWDLTLTDATKVAQQAKSYIDHPFRSHGTRWDRDEDDEDVLFYALQHGEDWHDPLTLPGVDGLPMTRSQWRRIQRGYGHYGHDLRDILEHGERLRQMAQGLYPAVDVIGRQGAAAVGQGVGAVGAAAGGAAAVGAAVAAGWLEAARDRVGDAVGRLGLGAEQRVRDAAERVRNRVVHEFDRRANQWADAAAAGAAGAVASLMGSEGIWNRDHRDHHERSTQTEVSAVQYTHKEGTREKPSKEARQARELTEEEVREGVRHPESYYHDNKGWVKRERRFHASRTVGDRGYHSIHSVVWYELAGHHHLPGHADEGFHFRPTLGENARWQLTEYANYMANGFTVIPPLTVPQRLIAGALILQTAQTAVLAATRKRAPTTRRAPKRKAPPRKKVPLKKRSSATRRSKDADGKRRSGGTKPRRRTERKRRVRD</sequence>
<dbReference type="RefSeq" id="YP_009272695.1">
    <property type="nucleotide sequence ID" value="NC_030838.1"/>
</dbReference>
<feature type="compositionally biased region" description="Basic and acidic residues" evidence="1">
    <location>
        <begin position="447"/>
        <end position="466"/>
    </location>
</feature>
<dbReference type="OrthoDB" id="40883at10239"/>
<evidence type="ECO:0000256" key="1">
    <source>
        <dbReference type="SAM" id="MobiDB-lite"/>
    </source>
</evidence>
<evidence type="ECO:0000313" key="2">
    <source>
        <dbReference type="EMBL" id="AOC55270.1"/>
    </source>
</evidence>
<evidence type="ECO:0000313" key="3">
    <source>
        <dbReference type="Proteomes" id="UP000165577"/>
    </source>
</evidence>
<feature type="compositionally biased region" description="Basic residues" evidence="1">
    <location>
        <begin position="586"/>
        <end position="617"/>
    </location>
</feature>
<keyword evidence="3" id="KW-1185">Reference proteome</keyword>
<dbReference type="KEGG" id="vg:28619794"/>
<feature type="region of interest" description="Disordered" evidence="1">
    <location>
        <begin position="446"/>
        <end position="472"/>
    </location>
</feature>
<name>A0A1B2RW74_9POLY</name>
<dbReference type="GeneID" id="28619794"/>
<dbReference type="EMBL" id="KX643371">
    <property type="protein sequence ID" value="AOC55270.1"/>
    <property type="molecule type" value="Genomic_DNA"/>
</dbReference>